<dbReference type="Proteomes" id="UP000504610">
    <property type="component" value="Chromosome 8"/>
</dbReference>
<name>A0A6J0KQS8_RAPSA</name>
<gene>
    <name evidence="3" type="primary">LOC108821326</name>
    <name evidence="4" type="synonym">LOC130498430</name>
</gene>
<dbReference type="GeneID" id="108821326"/>
<keyword evidence="2" id="KW-1185">Reference proteome</keyword>
<proteinExistence type="predicted"/>
<dbReference type="RefSeq" id="XP_056847762.1">
    <property type="nucleotide sequence ID" value="XM_056991782.1"/>
</dbReference>
<reference evidence="2" key="1">
    <citation type="journal article" date="2019" name="Database">
        <title>The radish genome database (RadishGD): an integrated information resource for radish genomics.</title>
        <authorList>
            <person name="Yu H.J."/>
            <person name="Baek S."/>
            <person name="Lee Y.J."/>
            <person name="Cho A."/>
            <person name="Mun J.H."/>
        </authorList>
    </citation>
    <scope>NUCLEOTIDE SEQUENCE [LARGE SCALE GENOMIC DNA]</scope>
    <source>
        <strain evidence="2">cv. WK10039</strain>
    </source>
</reference>
<dbReference type="RefSeq" id="XP_018449871.1">
    <property type="nucleotide sequence ID" value="XM_018594369.2"/>
</dbReference>
<organism evidence="2 3">
    <name type="scientific">Raphanus sativus</name>
    <name type="common">Radish</name>
    <name type="synonym">Raphanus raphanistrum var. sativus</name>
    <dbReference type="NCBI Taxonomy" id="3726"/>
    <lineage>
        <taxon>Eukaryota</taxon>
        <taxon>Viridiplantae</taxon>
        <taxon>Streptophyta</taxon>
        <taxon>Embryophyta</taxon>
        <taxon>Tracheophyta</taxon>
        <taxon>Spermatophyta</taxon>
        <taxon>Magnoliopsida</taxon>
        <taxon>eudicotyledons</taxon>
        <taxon>Gunneridae</taxon>
        <taxon>Pentapetalae</taxon>
        <taxon>rosids</taxon>
        <taxon>malvids</taxon>
        <taxon>Brassicales</taxon>
        <taxon>Brassicaceae</taxon>
        <taxon>Brassiceae</taxon>
        <taxon>Raphanus</taxon>
    </lineage>
</organism>
<dbReference type="OrthoDB" id="1113711at2759"/>
<accession>A0A6J0KQS8</accession>
<dbReference type="KEGG" id="rsz:108821326"/>
<evidence type="ECO:0000256" key="1">
    <source>
        <dbReference type="SAM" id="MobiDB-lite"/>
    </source>
</evidence>
<dbReference type="AlphaFoldDB" id="A0A6J0KQS8"/>
<evidence type="ECO:0000313" key="4">
    <source>
        <dbReference type="RefSeq" id="XP_056847762.1"/>
    </source>
</evidence>
<sequence length="132" mass="14819">MSGELAVGESVSFAEHEILKRKHETLLRDHETTILAIELLEKKLSEAVLPKKEDEYWEKKYLELQKNLETVEKDIQDLMSSEVTGEDSGTAATLGEDRKVVIEISDDDEGNGSESSGGRSDSENQEKLSFYI</sequence>
<reference evidence="3 4" key="2">
    <citation type="submission" date="2025-04" db="UniProtKB">
        <authorList>
            <consortium name="RefSeq"/>
        </authorList>
    </citation>
    <scope>IDENTIFICATION</scope>
    <source>
        <tissue evidence="3 4">Leaf</tissue>
    </source>
</reference>
<evidence type="ECO:0000313" key="2">
    <source>
        <dbReference type="Proteomes" id="UP000504610"/>
    </source>
</evidence>
<evidence type="ECO:0000313" key="3">
    <source>
        <dbReference type="RefSeq" id="XP_018449871.1"/>
    </source>
</evidence>
<feature type="region of interest" description="Disordered" evidence="1">
    <location>
        <begin position="81"/>
        <end position="132"/>
    </location>
</feature>
<protein>
    <submittedName>
        <fullName evidence="3">Uncharacterized protein LOC108821326</fullName>
    </submittedName>
    <submittedName>
        <fullName evidence="4">Uncharacterized protein LOC130498430</fullName>
    </submittedName>
</protein>
<dbReference type="KEGG" id="rsz:130498430"/>